<dbReference type="Pfam" id="PF01885">
    <property type="entry name" value="PTS_2-RNA"/>
    <property type="match status" value="1"/>
</dbReference>
<dbReference type="SUPFAM" id="SSF56399">
    <property type="entry name" value="ADP-ribosylation"/>
    <property type="match status" value="1"/>
</dbReference>
<dbReference type="HAMAP" id="MF_00299">
    <property type="entry name" value="KptA"/>
    <property type="match status" value="1"/>
</dbReference>
<dbReference type="InterPro" id="IPR042080">
    <property type="entry name" value="RNA_2'-PTrans_N"/>
</dbReference>
<dbReference type="InterPro" id="IPR002745">
    <property type="entry name" value="Ptrans_KptA/Tpt1"/>
</dbReference>
<dbReference type="GO" id="GO:0000215">
    <property type="term" value="F:tRNA 2'-phosphotransferase activity"/>
    <property type="evidence" value="ECO:0007669"/>
    <property type="project" value="TreeGrafter"/>
</dbReference>
<dbReference type="Proteomes" id="UP000034883">
    <property type="component" value="Chromosome"/>
</dbReference>
<dbReference type="STRING" id="927083.DB32_004087"/>
<dbReference type="Gene3D" id="1.10.10.970">
    <property type="entry name" value="RNA 2'-phosphotransferase, Tpt1/KptA family, N-terminal domain"/>
    <property type="match status" value="1"/>
</dbReference>
<comment type="function">
    <text evidence="4 5">Removes the 2'-phosphate from RNA via an intermediate in which the phosphate is ADP-ribosylated by NAD followed by a presumed transesterification to release the RNA and generate ADP-ribose 1''-2''-cyclic phosphate (APPR&gt;P). May function as an ADP-ribosylase.</text>
</comment>
<reference evidence="6 7" key="1">
    <citation type="submission" date="2015-03" db="EMBL/GenBank/DDBJ databases">
        <title>Genome assembly of Sandaracinus amylolyticus DSM 53668.</title>
        <authorList>
            <person name="Sharma G."/>
            <person name="Subramanian S."/>
        </authorList>
    </citation>
    <scope>NUCLEOTIDE SEQUENCE [LARGE SCALE GENOMIC DNA]</scope>
    <source>
        <strain evidence="6 7">DSM 53668</strain>
    </source>
</reference>
<gene>
    <name evidence="5" type="primary">kptA</name>
    <name evidence="6" type="ORF">DB32_004087</name>
</gene>
<proteinExistence type="inferred from homology"/>
<evidence type="ECO:0000256" key="5">
    <source>
        <dbReference type="HAMAP-Rule" id="MF_00299"/>
    </source>
</evidence>
<dbReference type="InterPro" id="IPR042081">
    <property type="entry name" value="RNA_2'-PTrans_C"/>
</dbReference>
<name>A0A0F6YIE4_9BACT</name>
<dbReference type="Gene3D" id="3.20.170.30">
    <property type="match status" value="1"/>
</dbReference>
<accession>A0A0F6YIE4</accession>
<protein>
    <recommendedName>
        <fullName evidence="5">Probable RNA 2'-phosphotransferase</fullName>
        <ecNumber evidence="5">2.7.1.-</ecNumber>
    </recommendedName>
</protein>
<sequence length="331" mass="35680">MNVDVACSGREISRSSSAVSCSSPARATSAWDTMPQQRPFESTTGTRRIMFDSRTSQHSWMLSSTFTVTHGLDMTCPAVISSGFLPCATVRQAMSRSVTTPMGVPTSSSTGISPQSCTIIMRATSSSDVEALQHAGERVMMSRTFCILVLRPAIAAPRMPSIELSKRLAWALRHRPGAVGITLDGAGWTDVDALLDALGITREELDAVLAMPGKKRFELEGSRIRALHGHSVAVDVDHPAIAPPEILFHGTIRARLASIRAKGLVPGARRHVHLAETREDAIEVGARRGPPIVIEVRAAAMHARGVRFSRAPGSRVWLVDYVPAEHLGIPE</sequence>
<keyword evidence="7" id="KW-1185">Reference proteome</keyword>
<dbReference type="AlphaFoldDB" id="A0A0F6YIE4"/>
<dbReference type="GO" id="GO:0003950">
    <property type="term" value="F:NAD+ poly-ADP-ribosyltransferase activity"/>
    <property type="evidence" value="ECO:0007669"/>
    <property type="project" value="InterPro"/>
</dbReference>
<keyword evidence="3 5" id="KW-0520">NAD</keyword>
<evidence type="ECO:0000313" key="6">
    <source>
        <dbReference type="EMBL" id="AKF06938.1"/>
    </source>
</evidence>
<organism evidence="6 7">
    <name type="scientific">Sandaracinus amylolyticus</name>
    <dbReference type="NCBI Taxonomy" id="927083"/>
    <lineage>
        <taxon>Bacteria</taxon>
        <taxon>Pseudomonadati</taxon>
        <taxon>Myxococcota</taxon>
        <taxon>Polyangia</taxon>
        <taxon>Polyangiales</taxon>
        <taxon>Sandaracinaceae</taxon>
        <taxon>Sandaracinus</taxon>
    </lineage>
</organism>
<dbReference type="EMBL" id="CP011125">
    <property type="protein sequence ID" value="AKF06938.1"/>
    <property type="molecule type" value="Genomic_DNA"/>
</dbReference>
<evidence type="ECO:0000313" key="7">
    <source>
        <dbReference type="Proteomes" id="UP000034883"/>
    </source>
</evidence>
<dbReference type="PANTHER" id="PTHR12684:SF2">
    <property type="entry name" value="TRNA 2'-PHOSPHOTRANSFERASE 1"/>
    <property type="match status" value="1"/>
</dbReference>
<dbReference type="InterPro" id="IPR022928">
    <property type="entry name" value="RNA_2'-PTrans_KptA"/>
</dbReference>
<dbReference type="GO" id="GO:0006388">
    <property type="term" value="P:tRNA splicing, via endonucleolytic cleavage and ligation"/>
    <property type="evidence" value="ECO:0007669"/>
    <property type="project" value="UniProtKB-UniRule"/>
</dbReference>
<comment type="similarity">
    <text evidence="1 5">Belongs to the KptA/TPT1 family.</text>
</comment>
<evidence type="ECO:0000256" key="1">
    <source>
        <dbReference type="ARBA" id="ARBA00009836"/>
    </source>
</evidence>
<dbReference type="PANTHER" id="PTHR12684">
    <property type="entry name" value="PUTATIVE PHOSPHOTRANSFERASE"/>
    <property type="match status" value="1"/>
</dbReference>
<evidence type="ECO:0000256" key="4">
    <source>
        <dbReference type="ARBA" id="ARBA00025212"/>
    </source>
</evidence>
<dbReference type="EC" id="2.7.1.-" evidence="5"/>
<evidence type="ECO:0000256" key="3">
    <source>
        <dbReference type="ARBA" id="ARBA00023027"/>
    </source>
</evidence>
<keyword evidence="2 5" id="KW-0808">Transferase</keyword>
<dbReference type="KEGG" id="samy:DB32_004087"/>
<evidence type="ECO:0000256" key="2">
    <source>
        <dbReference type="ARBA" id="ARBA00022679"/>
    </source>
</evidence>